<keyword evidence="1" id="KW-0812">Transmembrane</keyword>
<dbReference type="PANTHER" id="PTHR37013">
    <property type="entry name" value="INTEGRAL MEMBRANE PROTEIN (AFU_ORTHOLOGUE AFUA_1G05950)-RELATED"/>
    <property type="match status" value="1"/>
</dbReference>
<evidence type="ECO:0000313" key="4">
    <source>
        <dbReference type="Proteomes" id="UP000016935"/>
    </source>
</evidence>
<keyword evidence="4" id="KW-1185">Reference proteome</keyword>
<dbReference type="PANTHER" id="PTHR37013:SF4">
    <property type="entry name" value="INTEGRAL MEMBRANE PROTEIN"/>
    <property type="match status" value="1"/>
</dbReference>
<feature type="transmembrane region" description="Helical" evidence="1">
    <location>
        <begin position="163"/>
        <end position="180"/>
    </location>
</feature>
<dbReference type="Pfam" id="PF24802">
    <property type="entry name" value="DUF7703"/>
    <property type="match status" value="1"/>
</dbReference>
<dbReference type="InterPro" id="IPR056120">
    <property type="entry name" value="DUF7703"/>
</dbReference>
<evidence type="ECO:0000259" key="2">
    <source>
        <dbReference type="Pfam" id="PF24802"/>
    </source>
</evidence>
<reference evidence="3 4" key="1">
    <citation type="journal article" date="2012" name="PLoS Pathog.">
        <title>Diverse lifestyles and strategies of plant pathogenesis encoded in the genomes of eighteen Dothideomycetes fungi.</title>
        <authorList>
            <person name="Ohm R.A."/>
            <person name="Feau N."/>
            <person name="Henrissat B."/>
            <person name="Schoch C.L."/>
            <person name="Horwitz B.A."/>
            <person name="Barry K.W."/>
            <person name="Condon B.J."/>
            <person name="Copeland A.C."/>
            <person name="Dhillon B."/>
            <person name="Glaser F."/>
            <person name="Hesse C.N."/>
            <person name="Kosti I."/>
            <person name="LaButti K."/>
            <person name="Lindquist E.A."/>
            <person name="Lucas S."/>
            <person name="Salamov A.A."/>
            <person name="Bradshaw R.E."/>
            <person name="Ciuffetti L."/>
            <person name="Hamelin R.C."/>
            <person name="Kema G.H.J."/>
            <person name="Lawrence C."/>
            <person name="Scott J.A."/>
            <person name="Spatafora J.W."/>
            <person name="Turgeon B.G."/>
            <person name="de Wit P.J.G.M."/>
            <person name="Zhong S."/>
            <person name="Goodwin S.B."/>
            <person name="Grigoriev I.V."/>
        </authorList>
    </citation>
    <scope>NUCLEOTIDE SEQUENCE [LARGE SCALE GENOMIC DNA]</scope>
    <source>
        <strain evidence="4">28A</strain>
    </source>
</reference>
<feature type="transmembrane region" description="Helical" evidence="1">
    <location>
        <begin position="86"/>
        <end position="108"/>
    </location>
</feature>
<feature type="transmembrane region" description="Helical" evidence="1">
    <location>
        <begin position="206"/>
        <end position="232"/>
    </location>
</feature>
<feature type="domain" description="DUF7703" evidence="2">
    <location>
        <begin position="22"/>
        <end position="257"/>
    </location>
</feature>
<feature type="transmembrane region" description="Helical" evidence="1">
    <location>
        <begin position="20"/>
        <end position="44"/>
    </location>
</feature>
<gene>
    <name evidence="3" type="ORF">SETTUDRAFT_153550</name>
</gene>
<dbReference type="OrthoDB" id="405906at2759"/>
<feature type="transmembrane region" description="Helical" evidence="1">
    <location>
        <begin position="56"/>
        <end position="80"/>
    </location>
</feature>
<dbReference type="Proteomes" id="UP000016935">
    <property type="component" value="Unassembled WGS sequence"/>
</dbReference>
<reference evidence="3 4" key="2">
    <citation type="journal article" date="2013" name="PLoS Genet.">
        <title>Comparative genome structure, secondary metabolite, and effector coding capacity across Cochliobolus pathogens.</title>
        <authorList>
            <person name="Condon B.J."/>
            <person name="Leng Y."/>
            <person name="Wu D."/>
            <person name="Bushley K.E."/>
            <person name="Ohm R.A."/>
            <person name="Otillar R."/>
            <person name="Martin J."/>
            <person name="Schackwitz W."/>
            <person name="Grimwood J."/>
            <person name="MohdZainudin N."/>
            <person name="Xue C."/>
            <person name="Wang R."/>
            <person name="Manning V.A."/>
            <person name="Dhillon B."/>
            <person name="Tu Z.J."/>
            <person name="Steffenson B.J."/>
            <person name="Salamov A."/>
            <person name="Sun H."/>
            <person name="Lowry S."/>
            <person name="LaButti K."/>
            <person name="Han J."/>
            <person name="Copeland A."/>
            <person name="Lindquist E."/>
            <person name="Barry K."/>
            <person name="Schmutz J."/>
            <person name="Baker S.E."/>
            <person name="Ciuffetti L.M."/>
            <person name="Grigoriev I.V."/>
            <person name="Zhong S."/>
            <person name="Turgeon B.G."/>
        </authorList>
    </citation>
    <scope>NUCLEOTIDE SEQUENCE [LARGE SCALE GENOMIC DNA]</scope>
    <source>
        <strain evidence="4">28A</strain>
    </source>
</reference>
<dbReference type="eggNOG" id="ENOG502SMMC">
    <property type="taxonomic scope" value="Eukaryota"/>
</dbReference>
<evidence type="ECO:0000313" key="3">
    <source>
        <dbReference type="EMBL" id="EOA86759.1"/>
    </source>
</evidence>
<feature type="transmembrane region" description="Helical" evidence="1">
    <location>
        <begin position="120"/>
        <end position="143"/>
    </location>
</feature>
<dbReference type="HOGENOM" id="CLU_045148_4_0_1"/>
<dbReference type="EMBL" id="KB908592">
    <property type="protein sequence ID" value="EOA86759.1"/>
    <property type="molecule type" value="Genomic_DNA"/>
</dbReference>
<proteinExistence type="predicted"/>
<dbReference type="GeneID" id="19397315"/>
<accession>R0KBJ1</accession>
<sequence>MGKAAPISGINPDAAPKAEIASLATSMTAAAFLGIAWYLCIELNVRLLVKVTQPSLYFWACLLCSWGIFVHCISILLSNFHLWTSYWSIVVIHVSWLTYVIFQSLVLYSRLSLVLFKARVGRYVLGMILVNAVVFGLSTVVFGLRHSRYAMGLTHAYLIWDRVQLAAFVVQETLIGILYIRETSRHLKSMVVLGSDHDTTRWNLRYLIAVNIFIIALDCSIMGLCYSGFFFLQGFYKAAVYAVKLRTEFAILNQLRASLPGAPRYGSDNVVGQHHSQDDGAMGILDILNEGREMQVVEDAVEAPRKRDSASKKAPADA</sequence>
<keyword evidence="1" id="KW-1133">Transmembrane helix</keyword>
<keyword evidence="1" id="KW-0472">Membrane</keyword>
<dbReference type="AlphaFoldDB" id="R0KBJ1"/>
<protein>
    <recommendedName>
        <fullName evidence="2">DUF7703 domain-containing protein</fullName>
    </recommendedName>
</protein>
<name>R0KBJ1_EXST2</name>
<evidence type="ECO:0000256" key="1">
    <source>
        <dbReference type="SAM" id="Phobius"/>
    </source>
</evidence>
<dbReference type="RefSeq" id="XP_008025369.1">
    <property type="nucleotide sequence ID" value="XM_008027178.1"/>
</dbReference>
<organism evidence="3 4">
    <name type="scientific">Exserohilum turcicum (strain 28A)</name>
    <name type="common">Northern leaf blight fungus</name>
    <name type="synonym">Setosphaeria turcica</name>
    <dbReference type="NCBI Taxonomy" id="671987"/>
    <lineage>
        <taxon>Eukaryota</taxon>
        <taxon>Fungi</taxon>
        <taxon>Dikarya</taxon>
        <taxon>Ascomycota</taxon>
        <taxon>Pezizomycotina</taxon>
        <taxon>Dothideomycetes</taxon>
        <taxon>Pleosporomycetidae</taxon>
        <taxon>Pleosporales</taxon>
        <taxon>Pleosporineae</taxon>
        <taxon>Pleosporaceae</taxon>
        <taxon>Exserohilum</taxon>
    </lineage>
</organism>